<dbReference type="Proteomes" id="UP000092555">
    <property type="component" value="Unassembled WGS sequence"/>
</dbReference>
<sequence>MNAIIQKYNIIQIDTLGAHWAGLYRGDQLIEETKRQKQIDGTPVQICRNVNENVTETGLYSSLQYKWSAQEGDILVVVSDEVRNLLTPIQIENSFSSKNNIHPYTDLLDVAAIRIILEAKRVANENPLKDLVAMVMGIENT</sequence>
<reference evidence="1 2" key="1">
    <citation type="submission" date="2016-05" db="EMBL/GenBank/DDBJ databases">
        <title>Comparative genomics of biotechnologically important yeasts.</title>
        <authorList>
            <consortium name="DOE Joint Genome Institute"/>
            <person name="Riley R."/>
            <person name="Haridas S."/>
            <person name="Wolfe K.H."/>
            <person name="Lopes M.R."/>
            <person name="Hittinger C.T."/>
            <person name="Goker M."/>
            <person name="Salamov A."/>
            <person name="Wisecaver J."/>
            <person name="Long T.M."/>
            <person name="Aerts A.L."/>
            <person name="Barry K."/>
            <person name="Choi C."/>
            <person name="Clum A."/>
            <person name="Coughlan A.Y."/>
            <person name="Deshpande S."/>
            <person name="Douglass A.P."/>
            <person name="Hanson S.J."/>
            <person name="Klenk H.-P."/>
            <person name="LaButti K."/>
            <person name="Lapidus A."/>
            <person name="Lindquist E."/>
            <person name="Lipzen A."/>
            <person name="Meier-kolthoff J.P."/>
            <person name="Ohm R.A."/>
            <person name="Otillar R.P."/>
            <person name="Pangilinan J."/>
            <person name="Peng Y."/>
            <person name="Rokas A."/>
            <person name="Rosa C.A."/>
            <person name="Scheuner C."/>
            <person name="Sibirny A.A."/>
            <person name="Slot J.C."/>
            <person name="Stielow J.B."/>
            <person name="Sun H."/>
            <person name="Kurtzman C.P."/>
            <person name="Blackwell M."/>
            <person name="Grigoriev I.V."/>
            <person name="Jeffries T.W."/>
        </authorList>
    </citation>
    <scope>NUCLEOTIDE SEQUENCE [LARGE SCALE GENOMIC DNA]</scope>
    <source>
        <strain evidence="1 2">NRRL YB-4993</strain>
    </source>
</reference>
<evidence type="ECO:0008006" key="3">
    <source>
        <dbReference type="Google" id="ProtNLM"/>
    </source>
</evidence>
<proteinExistence type="predicted"/>
<keyword evidence="2" id="KW-1185">Reference proteome</keyword>
<name>A0A1A0GWI8_9ASCO</name>
<dbReference type="EMBL" id="LXTC01000015">
    <property type="protein sequence ID" value="OBA16124.1"/>
    <property type="molecule type" value="Genomic_DNA"/>
</dbReference>
<organism evidence="1 2">
    <name type="scientific">Metschnikowia bicuspidata var. bicuspidata NRRL YB-4993</name>
    <dbReference type="NCBI Taxonomy" id="869754"/>
    <lineage>
        <taxon>Eukaryota</taxon>
        <taxon>Fungi</taxon>
        <taxon>Dikarya</taxon>
        <taxon>Ascomycota</taxon>
        <taxon>Saccharomycotina</taxon>
        <taxon>Pichiomycetes</taxon>
        <taxon>Metschnikowiaceae</taxon>
        <taxon>Metschnikowia</taxon>
    </lineage>
</organism>
<gene>
    <name evidence="1" type="ORF">METBIDRAFT_14068</name>
</gene>
<accession>A0A1A0GWI8</accession>
<evidence type="ECO:0000313" key="1">
    <source>
        <dbReference type="EMBL" id="OBA16124.1"/>
    </source>
</evidence>
<dbReference type="AlphaFoldDB" id="A0A1A0GWI8"/>
<evidence type="ECO:0000313" key="2">
    <source>
        <dbReference type="Proteomes" id="UP000092555"/>
    </source>
</evidence>
<dbReference type="RefSeq" id="XP_018709234.1">
    <property type="nucleotide sequence ID" value="XM_018854478.1"/>
</dbReference>
<protein>
    <recommendedName>
        <fullName evidence="3">PPM-type phosphatase domain-containing protein</fullName>
    </recommendedName>
</protein>
<comment type="caution">
    <text evidence="1">The sequence shown here is derived from an EMBL/GenBank/DDBJ whole genome shotgun (WGS) entry which is preliminary data.</text>
</comment>
<dbReference type="GeneID" id="30027454"/>